<dbReference type="SUPFAM" id="SSF110849">
    <property type="entry name" value="ParB/Sulfiredoxin"/>
    <property type="match status" value="1"/>
</dbReference>
<feature type="region of interest" description="Disordered" evidence="2">
    <location>
        <begin position="20"/>
        <end position="52"/>
    </location>
</feature>
<dbReference type="AlphaFoldDB" id="A0A7W7ABS2"/>
<dbReference type="InterPro" id="IPR050336">
    <property type="entry name" value="Chromosome_partition/occlusion"/>
</dbReference>
<dbReference type="GO" id="GO:0003677">
    <property type="term" value="F:DNA binding"/>
    <property type="evidence" value="ECO:0007669"/>
    <property type="project" value="InterPro"/>
</dbReference>
<dbReference type="PANTHER" id="PTHR33375">
    <property type="entry name" value="CHROMOSOME-PARTITIONING PROTEIN PARB-RELATED"/>
    <property type="match status" value="1"/>
</dbReference>
<feature type="domain" description="ParB-like N-terminal" evidence="3">
    <location>
        <begin position="81"/>
        <end position="182"/>
    </location>
</feature>
<organism evidence="4 5">
    <name type="scientific">Novosphingobium taihuense</name>
    <dbReference type="NCBI Taxonomy" id="260085"/>
    <lineage>
        <taxon>Bacteria</taxon>
        <taxon>Pseudomonadati</taxon>
        <taxon>Pseudomonadota</taxon>
        <taxon>Alphaproteobacteria</taxon>
        <taxon>Sphingomonadales</taxon>
        <taxon>Sphingomonadaceae</taxon>
        <taxon>Novosphingobium</taxon>
    </lineage>
</organism>
<sequence>MARKQSDYLAALLADEEAIETKSAAPDGSDGAGEVVAEDAAPPPSPTPAARNERLRGTTLLGRESALARVASGEVRQVTQLLLDPARVRVWKGNARSYEHLSVDSCRELIDSIIAEGGQKVPAVVRRIDGDPDHDYEVIAGTRRHWSISWLRSHSYPEMQFVAQVAQLDDEAAFRLADLENRARKDVSDLERARNYAQALYDHYGAHLTRMAERLNLSKGWLSKMLKVASLPDAVVAAFASPADVQLKPAYPLAQALDNRELAPAILREAKTIARLQDERRKAGDPALQANEVIARLMAARTTRADGPPSEIVIPGRGGRPAITLRSINRQGVTLRFHAGSGMHLDALLELAREALTELEDEGRSILL</sequence>
<protein>
    <submittedName>
        <fullName evidence="4">ParB family chromosome partitioning protein</fullName>
    </submittedName>
</protein>
<dbReference type="InterPro" id="IPR004437">
    <property type="entry name" value="ParB/RepB/Spo0J"/>
</dbReference>
<proteinExistence type="inferred from homology"/>
<name>A0A7W7ABS2_9SPHN</name>
<dbReference type="SUPFAM" id="SSF109709">
    <property type="entry name" value="KorB DNA-binding domain-like"/>
    <property type="match status" value="1"/>
</dbReference>
<accession>A0A7W7ABS2</accession>
<keyword evidence="5" id="KW-1185">Reference proteome</keyword>
<comment type="similarity">
    <text evidence="1">Belongs to the ParB family.</text>
</comment>
<dbReference type="InterPro" id="IPR036086">
    <property type="entry name" value="ParB/Sulfiredoxin_sf"/>
</dbReference>
<dbReference type="RefSeq" id="WP_144903779.1">
    <property type="nucleotide sequence ID" value="NZ_JACHOA010000004.1"/>
</dbReference>
<dbReference type="EMBL" id="JACHOA010000004">
    <property type="protein sequence ID" value="MBB4614110.1"/>
    <property type="molecule type" value="Genomic_DNA"/>
</dbReference>
<dbReference type="Gene3D" id="1.10.10.2830">
    <property type="match status" value="1"/>
</dbReference>
<dbReference type="OrthoDB" id="7190674at2"/>
<evidence type="ECO:0000256" key="1">
    <source>
        <dbReference type="ARBA" id="ARBA00006295"/>
    </source>
</evidence>
<evidence type="ECO:0000313" key="5">
    <source>
        <dbReference type="Proteomes" id="UP000538566"/>
    </source>
</evidence>
<evidence type="ECO:0000259" key="3">
    <source>
        <dbReference type="SMART" id="SM00470"/>
    </source>
</evidence>
<reference evidence="4 5" key="1">
    <citation type="submission" date="2020-08" db="EMBL/GenBank/DDBJ databases">
        <title>Genomic Encyclopedia of Type Strains, Phase IV (KMG-IV): sequencing the most valuable type-strain genomes for metagenomic binning, comparative biology and taxonomic classification.</title>
        <authorList>
            <person name="Goeker M."/>
        </authorList>
    </citation>
    <scope>NUCLEOTIDE SEQUENCE [LARGE SCALE GENOMIC DNA]</scope>
    <source>
        <strain evidence="4 5">DSM 17507</strain>
    </source>
</reference>
<comment type="caution">
    <text evidence="4">The sequence shown here is derived from an EMBL/GenBank/DDBJ whole genome shotgun (WGS) entry which is preliminary data.</text>
</comment>
<dbReference type="GO" id="GO:0005694">
    <property type="term" value="C:chromosome"/>
    <property type="evidence" value="ECO:0007669"/>
    <property type="project" value="TreeGrafter"/>
</dbReference>
<evidence type="ECO:0000256" key="2">
    <source>
        <dbReference type="SAM" id="MobiDB-lite"/>
    </source>
</evidence>
<gene>
    <name evidence="4" type="ORF">GGR37_002396</name>
</gene>
<evidence type="ECO:0000313" key="4">
    <source>
        <dbReference type="EMBL" id="MBB4614110.1"/>
    </source>
</evidence>
<dbReference type="PANTHER" id="PTHR33375:SF1">
    <property type="entry name" value="CHROMOSOME-PARTITIONING PROTEIN PARB-RELATED"/>
    <property type="match status" value="1"/>
</dbReference>
<dbReference type="InterPro" id="IPR040873">
    <property type="entry name" value="SoPB_HTH"/>
</dbReference>
<dbReference type="SMART" id="SM00470">
    <property type="entry name" value="ParB"/>
    <property type="match status" value="1"/>
</dbReference>
<dbReference type="Proteomes" id="UP000538566">
    <property type="component" value="Unassembled WGS sequence"/>
</dbReference>
<dbReference type="InterPro" id="IPR003115">
    <property type="entry name" value="ParB_N"/>
</dbReference>
<dbReference type="NCBIfam" id="TIGR00180">
    <property type="entry name" value="parB_part"/>
    <property type="match status" value="1"/>
</dbReference>
<dbReference type="GO" id="GO:0007059">
    <property type="term" value="P:chromosome segregation"/>
    <property type="evidence" value="ECO:0007669"/>
    <property type="project" value="TreeGrafter"/>
</dbReference>
<dbReference type="Pfam" id="PF18090">
    <property type="entry name" value="SoPB_HTH"/>
    <property type="match status" value="1"/>
</dbReference>